<name>A0A6J5TGM2_PRUAR</name>
<dbReference type="AlphaFoldDB" id="A0A6J5TGM2"/>
<dbReference type="EMBL" id="CAEKDK010000001">
    <property type="protein sequence ID" value="CAB4262572.1"/>
    <property type="molecule type" value="Genomic_DNA"/>
</dbReference>
<dbReference type="GO" id="GO:0004523">
    <property type="term" value="F:RNA-DNA hybrid ribonuclease activity"/>
    <property type="evidence" value="ECO:0007669"/>
    <property type="project" value="InterPro"/>
</dbReference>
<sequence>MAVQMINNKGECLAAEGALVDEVRRLIASNDRSTVQYVSRSANGAAHRIARFTLYDNGLSF</sequence>
<dbReference type="Proteomes" id="UP000507222">
    <property type="component" value="Unassembled WGS sequence"/>
</dbReference>
<proteinExistence type="predicted"/>
<evidence type="ECO:0000313" key="3">
    <source>
        <dbReference type="Proteomes" id="UP000507222"/>
    </source>
</evidence>
<accession>A0A6J5TGM2</accession>
<dbReference type="InterPro" id="IPR002156">
    <property type="entry name" value="RNaseH_domain"/>
</dbReference>
<protein>
    <recommendedName>
        <fullName evidence="1">RNase H type-1 domain-containing protein</fullName>
    </recommendedName>
</protein>
<feature type="domain" description="RNase H type-1" evidence="1">
    <location>
        <begin position="2"/>
        <end position="52"/>
    </location>
</feature>
<evidence type="ECO:0000313" key="2">
    <source>
        <dbReference type="EMBL" id="CAB4262572.1"/>
    </source>
</evidence>
<reference evidence="2 3" key="1">
    <citation type="submission" date="2020-05" db="EMBL/GenBank/DDBJ databases">
        <authorList>
            <person name="Campoy J."/>
            <person name="Schneeberger K."/>
            <person name="Spophaly S."/>
        </authorList>
    </citation>
    <scope>NUCLEOTIDE SEQUENCE [LARGE SCALE GENOMIC DNA]</scope>
    <source>
        <strain evidence="2">PruArmRojPasFocal</strain>
    </source>
</reference>
<organism evidence="2 3">
    <name type="scientific">Prunus armeniaca</name>
    <name type="common">Apricot</name>
    <name type="synonym">Armeniaca vulgaris</name>
    <dbReference type="NCBI Taxonomy" id="36596"/>
    <lineage>
        <taxon>Eukaryota</taxon>
        <taxon>Viridiplantae</taxon>
        <taxon>Streptophyta</taxon>
        <taxon>Embryophyta</taxon>
        <taxon>Tracheophyta</taxon>
        <taxon>Spermatophyta</taxon>
        <taxon>Magnoliopsida</taxon>
        <taxon>eudicotyledons</taxon>
        <taxon>Gunneridae</taxon>
        <taxon>Pentapetalae</taxon>
        <taxon>rosids</taxon>
        <taxon>fabids</taxon>
        <taxon>Rosales</taxon>
        <taxon>Rosaceae</taxon>
        <taxon>Amygdaloideae</taxon>
        <taxon>Amygdaleae</taxon>
        <taxon>Prunus</taxon>
    </lineage>
</organism>
<gene>
    <name evidence="2" type="ORF">CURHAP_LOCUS1848</name>
</gene>
<dbReference type="GO" id="GO:0003676">
    <property type="term" value="F:nucleic acid binding"/>
    <property type="evidence" value="ECO:0007669"/>
    <property type="project" value="InterPro"/>
</dbReference>
<dbReference type="Pfam" id="PF13456">
    <property type="entry name" value="RVT_3"/>
    <property type="match status" value="1"/>
</dbReference>
<evidence type="ECO:0000259" key="1">
    <source>
        <dbReference type="Pfam" id="PF13456"/>
    </source>
</evidence>